<gene>
    <name evidence="14" type="primary">ppk19_2</name>
    <name evidence="14" type="ORF">Bhyg_14554</name>
</gene>
<evidence type="ECO:0000256" key="10">
    <source>
        <dbReference type="ARBA" id="ARBA00023201"/>
    </source>
</evidence>
<keyword evidence="5 12" id="KW-0812">Transmembrane</keyword>
<dbReference type="PRINTS" id="PR01078">
    <property type="entry name" value="AMINACHANNEL"/>
</dbReference>
<keyword evidence="9 13" id="KW-0472">Membrane</keyword>
<dbReference type="GO" id="GO:0005886">
    <property type="term" value="C:plasma membrane"/>
    <property type="evidence" value="ECO:0007669"/>
    <property type="project" value="TreeGrafter"/>
</dbReference>
<keyword evidence="10 12" id="KW-0739">Sodium transport</keyword>
<evidence type="ECO:0000313" key="14">
    <source>
        <dbReference type="EMBL" id="KAJ6635968.1"/>
    </source>
</evidence>
<evidence type="ECO:0000256" key="13">
    <source>
        <dbReference type="SAM" id="Phobius"/>
    </source>
</evidence>
<evidence type="ECO:0000256" key="12">
    <source>
        <dbReference type="RuleBase" id="RU000679"/>
    </source>
</evidence>
<keyword evidence="6 13" id="KW-1133">Transmembrane helix</keyword>
<evidence type="ECO:0000256" key="11">
    <source>
        <dbReference type="ARBA" id="ARBA00023303"/>
    </source>
</evidence>
<name>A0A9Q0RXL1_9DIPT</name>
<evidence type="ECO:0000256" key="2">
    <source>
        <dbReference type="ARBA" id="ARBA00007193"/>
    </source>
</evidence>
<dbReference type="EMBL" id="WJQU01000004">
    <property type="protein sequence ID" value="KAJ6635968.1"/>
    <property type="molecule type" value="Genomic_DNA"/>
</dbReference>
<feature type="transmembrane region" description="Helical" evidence="13">
    <location>
        <begin position="12"/>
        <end position="34"/>
    </location>
</feature>
<evidence type="ECO:0000256" key="7">
    <source>
        <dbReference type="ARBA" id="ARBA00023053"/>
    </source>
</evidence>
<proteinExistence type="inferred from homology"/>
<dbReference type="GO" id="GO:0015280">
    <property type="term" value="F:ligand-gated sodium channel activity"/>
    <property type="evidence" value="ECO:0007669"/>
    <property type="project" value="TreeGrafter"/>
</dbReference>
<dbReference type="Gene3D" id="2.60.470.10">
    <property type="entry name" value="Acid-sensing ion channels like domains"/>
    <property type="match status" value="1"/>
</dbReference>
<dbReference type="PANTHER" id="PTHR11690:SF288">
    <property type="entry name" value="AMILORIDE-SENSITIVE NA+ CHANNEL-RELATED"/>
    <property type="match status" value="1"/>
</dbReference>
<evidence type="ECO:0000256" key="3">
    <source>
        <dbReference type="ARBA" id="ARBA00022448"/>
    </source>
</evidence>
<evidence type="ECO:0000256" key="4">
    <source>
        <dbReference type="ARBA" id="ARBA00022461"/>
    </source>
</evidence>
<dbReference type="Proteomes" id="UP001151699">
    <property type="component" value="Chromosome C"/>
</dbReference>
<dbReference type="Gene3D" id="1.10.287.770">
    <property type="entry name" value="YojJ-like"/>
    <property type="match status" value="1"/>
</dbReference>
<evidence type="ECO:0000256" key="9">
    <source>
        <dbReference type="ARBA" id="ARBA00023136"/>
    </source>
</evidence>
<dbReference type="InterPro" id="IPR001873">
    <property type="entry name" value="ENaC"/>
</dbReference>
<keyword evidence="3 12" id="KW-0813">Transport</keyword>
<keyword evidence="4 12" id="KW-0894">Sodium channel</keyword>
<comment type="subcellular location">
    <subcellularLocation>
        <location evidence="1">Membrane</location>
        <topology evidence="1">Multi-pass membrane protein</topology>
    </subcellularLocation>
</comment>
<reference evidence="14" key="1">
    <citation type="submission" date="2022-07" db="EMBL/GenBank/DDBJ databases">
        <authorList>
            <person name="Trinca V."/>
            <person name="Uliana J.V.C."/>
            <person name="Torres T.T."/>
            <person name="Ward R.J."/>
            <person name="Monesi N."/>
        </authorList>
    </citation>
    <scope>NUCLEOTIDE SEQUENCE</scope>
    <source>
        <strain evidence="14">HSMRA1968</strain>
        <tissue evidence="14">Whole embryos</tissue>
    </source>
</reference>
<protein>
    <submittedName>
        <fullName evidence="14">Pickpocket protein 19</fullName>
    </submittedName>
</protein>
<keyword evidence="11 12" id="KW-0407">Ion channel</keyword>
<keyword evidence="7" id="KW-0915">Sodium</keyword>
<keyword evidence="15" id="KW-1185">Reference proteome</keyword>
<accession>A0A9Q0RXL1</accession>
<evidence type="ECO:0000256" key="8">
    <source>
        <dbReference type="ARBA" id="ARBA00023065"/>
    </source>
</evidence>
<keyword evidence="8 12" id="KW-0406">Ion transport</keyword>
<evidence type="ECO:0000313" key="15">
    <source>
        <dbReference type="Proteomes" id="UP001151699"/>
    </source>
</evidence>
<evidence type="ECO:0000256" key="5">
    <source>
        <dbReference type="ARBA" id="ARBA00022692"/>
    </source>
</evidence>
<comment type="similarity">
    <text evidence="2 12">Belongs to the amiloride-sensitive sodium channel (TC 1.A.6) family.</text>
</comment>
<evidence type="ECO:0000256" key="6">
    <source>
        <dbReference type="ARBA" id="ARBA00022989"/>
    </source>
</evidence>
<sequence length="491" mass="56606">MSQRGYDIVIILRVTWCVVVILALLSAIYVSHLLQLKFATTLIATVVETTFFPVFEIPYPAITLCNYNRINWKRVPSAIDFYLGSAANETISKFHEFLIGLNAFEFGSFDEFENVKDANMSDLNHINLTELYKRVTFQCEELFIEQCWWRNKYYNCCSGNQKLFVKQKSEYGICYAFNSVLNEIGRERNKNESNYPWRTSTFGDWSGLRVQLQLKDDLRIPNLTTSSGILIMVNHPFSWPNSAYFIPKGTSTAVIIKPSYSYTTSAVRSLLPSVRQCLYPDEMEEYTYQTLPETLYFRANCLSECRQRQMIKNCNCTVDFLYPSADYAKCNFSSLRCLYDYNCKFSFNIENSEMEKLTIPLTLVLALFNYERPPAGNQYFSDEEEGIICDCLPECESIDYGFNVSPIKRVTNDIDDAITVDIHFQQSTMVKYRTDVDFDWLDLMVAFGGIAGLFLGCSLISVAEFVFYLVIGVMKLPWRKLANQRGASLNQ</sequence>
<dbReference type="OrthoDB" id="5874059at2759"/>
<dbReference type="PANTHER" id="PTHR11690">
    <property type="entry name" value="AMILORIDE-SENSITIVE SODIUM CHANNEL-RELATED"/>
    <property type="match status" value="1"/>
</dbReference>
<evidence type="ECO:0000256" key="1">
    <source>
        <dbReference type="ARBA" id="ARBA00004141"/>
    </source>
</evidence>
<dbReference type="Pfam" id="PF00858">
    <property type="entry name" value="ASC"/>
    <property type="match status" value="1"/>
</dbReference>
<organism evidence="14 15">
    <name type="scientific">Pseudolycoriella hygida</name>
    <dbReference type="NCBI Taxonomy" id="35572"/>
    <lineage>
        <taxon>Eukaryota</taxon>
        <taxon>Metazoa</taxon>
        <taxon>Ecdysozoa</taxon>
        <taxon>Arthropoda</taxon>
        <taxon>Hexapoda</taxon>
        <taxon>Insecta</taxon>
        <taxon>Pterygota</taxon>
        <taxon>Neoptera</taxon>
        <taxon>Endopterygota</taxon>
        <taxon>Diptera</taxon>
        <taxon>Nematocera</taxon>
        <taxon>Sciaroidea</taxon>
        <taxon>Sciaridae</taxon>
        <taxon>Pseudolycoriella</taxon>
    </lineage>
</organism>
<comment type="caution">
    <text evidence="14">The sequence shown here is derived from an EMBL/GenBank/DDBJ whole genome shotgun (WGS) entry which is preliminary data.</text>
</comment>
<dbReference type="AlphaFoldDB" id="A0A9Q0RXL1"/>
<feature type="transmembrane region" description="Helical" evidence="13">
    <location>
        <begin position="443"/>
        <end position="471"/>
    </location>
</feature>